<dbReference type="GO" id="GO:0003700">
    <property type="term" value="F:DNA-binding transcription factor activity"/>
    <property type="evidence" value="ECO:0007669"/>
    <property type="project" value="InterPro"/>
</dbReference>
<gene>
    <name evidence="8" type="ORF">AMTR_s00041p00193340</name>
</gene>
<dbReference type="eggNOG" id="ENOG502QRHF">
    <property type="taxonomic scope" value="Eukaryota"/>
</dbReference>
<dbReference type="GO" id="GO:0006879">
    <property type="term" value="P:intracellular iron ion homeostasis"/>
    <property type="evidence" value="ECO:0000318"/>
    <property type="project" value="GO_Central"/>
</dbReference>
<dbReference type="Proteomes" id="UP000017836">
    <property type="component" value="Unassembled WGS sequence"/>
</dbReference>
<feature type="compositionally biased region" description="Polar residues" evidence="6">
    <location>
        <begin position="233"/>
        <end position="266"/>
    </location>
</feature>
<feature type="compositionally biased region" description="Polar residues" evidence="6">
    <location>
        <begin position="302"/>
        <end position="321"/>
    </location>
</feature>
<keyword evidence="9" id="KW-1185">Reference proteome</keyword>
<dbReference type="Gene3D" id="4.10.280.10">
    <property type="entry name" value="Helix-loop-helix DNA-binding domain"/>
    <property type="match status" value="1"/>
</dbReference>
<dbReference type="PANTHER" id="PTHR47001:SF1">
    <property type="entry name" value="TRANSCRIPTION FACTOR BHLH11"/>
    <property type="match status" value="1"/>
</dbReference>
<keyword evidence="4" id="KW-0539">Nucleus</keyword>
<dbReference type="EMBL" id="KI392588">
    <property type="protein sequence ID" value="ERN13431.1"/>
    <property type="molecule type" value="Genomic_DNA"/>
</dbReference>
<dbReference type="SMART" id="SM00353">
    <property type="entry name" value="HLH"/>
    <property type="match status" value="1"/>
</dbReference>
<keyword evidence="5" id="KW-0175">Coiled coil</keyword>
<evidence type="ECO:0000256" key="4">
    <source>
        <dbReference type="ARBA" id="ARBA00023242"/>
    </source>
</evidence>
<feature type="region of interest" description="Disordered" evidence="6">
    <location>
        <begin position="212"/>
        <end position="328"/>
    </location>
</feature>
<dbReference type="SUPFAM" id="SSF47459">
    <property type="entry name" value="HLH, helix-loop-helix DNA-binding domain"/>
    <property type="match status" value="1"/>
</dbReference>
<dbReference type="Pfam" id="PF23177">
    <property type="entry name" value="bHLH_IRO3"/>
    <property type="match status" value="1"/>
</dbReference>
<dbReference type="STRING" id="13333.W1PZE3"/>
<dbReference type="OMA" id="SQRTECK"/>
<reference evidence="9" key="1">
    <citation type="journal article" date="2013" name="Science">
        <title>The Amborella genome and the evolution of flowering plants.</title>
        <authorList>
            <consortium name="Amborella Genome Project"/>
        </authorList>
    </citation>
    <scope>NUCLEOTIDE SEQUENCE [LARGE SCALE GENOMIC DNA]</scope>
</reference>
<dbReference type="HOGENOM" id="CLU_066751_1_0_1"/>
<dbReference type="AlphaFoldDB" id="W1PZE3"/>
<evidence type="ECO:0000256" key="6">
    <source>
        <dbReference type="SAM" id="MobiDB-lite"/>
    </source>
</evidence>
<organism evidence="8 9">
    <name type="scientific">Amborella trichopoda</name>
    <dbReference type="NCBI Taxonomy" id="13333"/>
    <lineage>
        <taxon>Eukaryota</taxon>
        <taxon>Viridiplantae</taxon>
        <taxon>Streptophyta</taxon>
        <taxon>Embryophyta</taxon>
        <taxon>Tracheophyta</taxon>
        <taxon>Spermatophyta</taxon>
        <taxon>Magnoliopsida</taxon>
        <taxon>Amborellales</taxon>
        <taxon>Amborellaceae</taxon>
        <taxon>Amborella</taxon>
    </lineage>
</organism>
<proteinExistence type="predicted"/>
<dbReference type="InterPro" id="IPR044579">
    <property type="entry name" value="bHLH11/121"/>
</dbReference>
<evidence type="ECO:0000256" key="1">
    <source>
        <dbReference type="ARBA" id="ARBA00023015"/>
    </source>
</evidence>
<protein>
    <recommendedName>
        <fullName evidence="7">BHLH domain-containing protein</fullName>
    </recommendedName>
</protein>
<evidence type="ECO:0000313" key="9">
    <source>
        <dbReference type="Proteomes" id="UP000017836"/>
    </source>
</evidence>
<dbReference type="InterPro" id="IPR036638">
    <property type="entry name" value="HLH_DNA-bd_sf"/>
</dbReference>
<dbReference type="PANTHER" id="PTHR47001">
    <property type="entry name" value="TRANSCRIPTION FACTOR BHLH121"/>
    <property type="match status" value="1"/>
</dbReference>
<keyword evidence="1" id="KW-0805">Transcription regulation</keyword>
<keyword evidence="3" id="KW-0804">Transcription</keyword>
<evidence type="ECO:0000313" key="8">
    <source>
        <dbReference type="EMBL" id="ERN13431.1"/>
    </source>
</evidence>
<dbReference type="PROSITE" id="PS50888">
    <property type="entry name" value="BHLH"/>
    <property type="match status" value="1"/>
</dbReference>
<evidence type="ECO:0000256" key="2">
    <source>
        <dbReference type="ARBA" id="ARBA00023125"/>
    </source>
</evidence>
<keyword evidence="2" id="KW-0238">DNA-binding</keyword>
<evidence type="ECO:0000256" key="3">
    <source>
        <dbReference type="ARBA" id="ARBA00023163"/>
    </source>
</evidence>
<sequence length="328" mass="36885">MVKNSIKAVTEVLVQWMNWTAENVTWEVCHRYNKRAESDVKDSITARKVQKADREKLRRDRLNEQFLELGSALDPDRPKNDKATILADTIQMLKDLTSQVNKFKSEYHSLSEESHELLQEKNELREEKATLKSDIESLQFQYQQRVRVIFPWASMDPSMVMGAPSPFPYPMPVPIPPGHHIPLHPSLQPFPFFGNQNPESIPNPYLAFPPYPAPANSHVERPSAQYGTPPLSHPSTTRFSQQEPRSKLSNSQQGSNANRSQDSNEIGTELELKTPGSDPNPEMSEEREKSKQGLSQCVIEKSCSSKCSSHGLQGSTSNSLGEGSVSDD</sequence>
<evidence type="ECO:0000259" key="7">
    <source>
        <dbReference type="PROSITE" id="PS50888"/>
    </source>
</evidence>
<dbReference type="CDD" id="cd11446">
    <property type="entry name" value="bHLH_AtILR3_like"/>
    <property type="match status" value="1"/>
</dbReference>
<evidence type="ECO:0000256" key="5">
    <source>
        <dbReference type="SAM" id="Coils"/>
    </source>
</evidence>
<dbReference type="GO" id="GO:0000976">
    <property type="term" value="F:transcription cis-regulatory region binding"/>
    <property type="evidence" value="ECO:0000318"/>
    <property type="project" value="GO_Central"/>
</dbReference>
<dbReference type="GO" id="GO:0046983">
    <property type="term" value="F:protein dimerization activity"/>
    <property type="evidence" value="ECO:0007669"/>
    <property type="project" value="InterPro"/>
</dbReference>
<dbReference type="Gramene" id="ERN13431">
    <property type="protein sequence ID" value="ERN13431"/>
    <property type="gene ID" value="AMTR_s00041p00193340"/>
</dbReference>
<feature type="coiled-coil region" evidence="5">
    <location>
        <begin position="86"/>
        <end position="141"/>
    </location>
</feature>
<dbReference type="InterPro" id="IPR011598">
    <property type="entry name" value="bHLH_dom"/>
</dbReference>
<name>W1PZE3_AMBTC</name>
<dbReference type="GO" id="GO:0005634">
    <property type="term" value="C:nucleus"/>
    <property type="evidence" value="ECO:0000318"/>
    <property type="project" value="GO_Central"/>
</dbReference>
<dbReference type="InterPro" id="IPR057075">
    <property type="entry name" value="bHLH_IRO3"/>
</dbReference>
<feature type="domain" description="BHLH" evidence="7">
    <location>
        <begin position="46"/>
        <end position="96"/>
    </location>
</feature>
<accession>W1PZE3</accession>